<reference evidence="1 2" key="1">
    <citation type="journal article" date="2020" name="Nat. Commun.">
        <title>Genome of Tripterygium wilfordii and identification of cytochrome P450 involved in triptolide biosynthesis.</title>
        <authorList>
            <person name="Tu L."/>
            <person name="Su P."/>
            <person name="Zhang Z."/>
            <person name="Gao L."/>
            <person name="Wang J."/>
            <person name="Hu T."/>
            <person name="Zhou J."/>
            <person name="Zhang Y."/>
            <person name="Zhao Y."/>
            <person name="Liu Y."/>
            <person name="Song Y."/>
            <person name="Tong Y."/>
            <person name="Lu Y."/>
            <person name="Yang J."/>
            <person name="Xu C."/>
            <person name="Jia M."/>
            <person name="Peters R.J."/>
            <person name="Huang L."/>
            <person name="Gao W."/>
        </authorList>
    </citation>
    <scope>NUCLEOTIDE SEQUENCE [LARGE SCALE GENOMIC DNA]</scope>
    <source>
        <strain evidence="2">cv. XIE 37</strain>
        <tissue evidence="1">Leaf</tissue>
    </source>
</reference>
<evidence type="ECO:0000313" key="1">
    <source>
        <dbReference type="EMBL" id="KAF5730245.1"/>
    </source>
</evidence>
<keyword evidence="2" id="KW-1185">Reference proteome</keyword>
<accession>A0A7J7C8I7</accession>
<gene>
    <name evidence="1" type="ORF">HS088_TW20G00618</name>
</gene>
<sequence>MTWFAKPKLDFKGFFPAKMFELTVKKIHDQGGDEGPCSSYTPIDGSLCLDHNNPENGATITKENNDQMLLEGKNVNGHGSFAMVSLYRFSLAYSIAPISRKESKATRLRSVDGV</sequence>
<dbReference type="AlphaFoldDB" id="A0A7J7C8I7"/>
<name>A0A7J7C8I7_TRIWF</name>
<organism evidence="1 2">
    <name type="scientific">Tripterygium wilfordii</name>
    <name type="common">Thunder God vine</name>
    <dbReference type="NCBI Taxonomy" id="458696"/>
    <lineage>
        <taxon>Eukaryota</taxon>
        <taxon>Viridiplantae</taxon>
        <taxon>Streptophyta</taxon>
        <taxon>Embryophyta</taxon>
        <taxon>Tracheophyta</taxon>
        <taxon>Spermatophyta</taxon>
        <taxon>Magnoliopsida</taxon>
        <taxon>eudicotyledons</taxon>
        <taxon>Gunneridae</taxon>
        <taxon>Pentapetalae</taxon>
        <taxon>rosids</taxon>
        <taxon>fabids</taxon>
        <taxon>Celastrales</taxon>
        <taxon>Celastraceae</taxon>
        <taxon>Tripterygium</taxon>
    </lineage>
</organism>
<dbReference type="EMBL" id="JAAARO010000020">
    <property type="protein sequence ID" value="KAF5730245.1"/>
    <property type="molecule type" value="Genomic_DNA"/>
</dbReference>
<dbReference type="InParanoid" id="A0A7J7C8I7"/>
<comment type="caution">
    <text evidence="1">The sequence shown here is derived from an EMBL/GenBank/DDBJ whole genome shotgun (WGS) entry which is preliminary data.</text>
</comment>
<proteinExistence type="predicted"/>
<evidence type="ECO:0000313" key="2">
    <source>
        <dbReference type="Proteomes" id="UP000593562"/>
    </source>
</evidence>
<protein>
    <submittedName>
        <fullName evidence="1">Uncharacterized protein</fullName>
    </submittedName>
</protein>
<dbReference type="Proteomes" id="UP000593562">
    <property type="component" value="Unassembled WGS sequence"/>
</dbReference>